<evidence type="ECO:0000313" key="2">
    <source>
        <dbReference type="EMBL" id="KAK6347214.1"/>
    </source>
</evidence>
<protein>
    <submittedName>
        <fullName evidence="2">Uncharacterized protein</fullName>
    </submittedName>
</protein>
<evidence type="ECO:0000256" key="1">
    <source>
        <dbReference type="SAM" id="MobiDB-lite"/>
    </source>
</evidence>
<feature type="compositionally biased region" description="Basic and acidic residues" evidence="1">
    <location>
        <begin position="860"/>
        <end position="879"/>
    </location>
</feature>
<feature type="region of interest" description="Disordered" evidence="1">
    <location>
        <begin position="501"/>
        <end position="1213"/>
    </location>
</feature>
<feature type="compositionally biased region" description="Polar residues" evidence="1">
    <location>
        <begin position="787"/>
        <end position="799"/>
    </location>
</feature>
<sequence>MDLLRREWIQQGLIFELQELTQQMRETRKRKEQIAKIWAEAAGKRFEKKIRVAGKDNQERLVRPADWAPPRYIESQLAELPCHYVQIVELSAQSIQPGKPFKAIVSDGYASIPAIFKPSATESATAAQNLHLIKKGALIQVTKCRFRFPGSCQNSLQEGITRGDQRSIPRTGKRGGSDNKWTSGPKTPYSNAIAICAYRPELDLNISTEPTLQIEESVVLGGNDHVYGEPKPVRRVAAVRTAIADFPVLPISLPSPEQWGSNIVQRVAGMWLVEIAWHKFASSLTCSDARNLAEIKYAFGQKFQRNDKAMSKVIRAAKRTVFDPLYHQECPVTGLCDIRRVYIELQWILEPKRAASSTPVSYIPGTRRLLLVTASESQSAGRGRTHGAFSSQEDMMGTQSFATQFPVAHYASVVPSQSDSSPDIECRIAKFRFDEVDDAERDNFCIIMRTLYEKVEQGEHRGKGASAISDHIADFYAVPALRAVEIGPRRPMQEACRRVVVEPPPTTLPQQHQTDGDITMEDVSSASEPKQEQRPIIEMPRHNTPKVSVKRPLKLRSKEDINRLLSSKKPRLAATTAPLVDAKPVEPTPSVHTKPSQANESTVPIPAPPTETRKDKVPSPVQQKSYPPDDQPTRLPLERSGSAKTPQRVPSPSTILLNVISHDDGEEHNITNGSEPRDLLRGVPIIPSGDESRKLRTKPSIRTTEEYQKRQPRARGRDVRKHDPDAVVPASDDESEPILKLVTRPGKEISPKRHPRPSGSRSEDHGSSRTEPHTVPSGQQHMHHSTPHNPDTQMESQSPVEAADSLSPVRVKIEEQSQDHRLQTENVKPQRPPSNPPPAAPDAESDSDDSIPKIIAAVKRFREELERKPEPVKRARVPRDQATALSKASALWPPPNGDLQNRVRIEKQPTQKGGSHAPLEYPRDFRPHDDPIENSTVAGTQSQRPGEQREGEHSDGGETVDWEPTPPEKLKVPNRRIVDDEGEATNDGSDEDSNESSDDDELNPNPPPASSAEQYQIPFKPEDLRIPGEAATPPMAPVRGSSPAFRPQSYPYASSAPSSPSAEESAHLTAEQPDHLKISSEKDQEIPKSQREASTTIPKESTSHGQVSGHEPYEEEDYEEENGEEEEASEAQVQVLKTPSQAPPRDISKDDEDRESEEEADDDNGEEDEEVPASSLVEATPEGDNSAADSPGNKEVDSMEIGSVPTKAGSVTSPMIKLKTRMVSIDEDVKVQDPRRAQFRKSLKMTNLDEELRELETRDLLEQMKRDRMQHFQTSDE</sequence>
<comment type="caution">
    <text evidence="2">The sequence shown here is derived from an EMBL/GenBank/DDBJ whole genome shotgun (WGS) entry which is preliminary data.</text>
</comment>
<evidence type="ECO:0000313" key="3">
    <source>
        <dbReference type="Proteomes" id="UP001375240"/>
    </source>
</evidence>
<feature type="compositionally biased region" description="Basic and acidic residues" evidence="1">
    <location>
        <begin position="811"/>
        <end position="823"/>
    </location>
</feature>
<proteinExistence type="predicted"/>
<feature type="compositionally biased region" description="Basic and acidic residues" evidence="1">
    <location>
        <begin position="761"/>
        <end position="772"/>
    </location>
</feature>
<reference evidence="2 3" key="1">
    <citation type="submission" date="2019-10" db="EMBL/GenBank/DDBJ databases">
        <authorList>
            <person name="Palmer J.M."/>
        </authorList>
    </citation>
    <scope>NUCLEOTIDE SEQUENCE [LARGE SCALE GENOMIC DNA]</scope>
    <source>
        <strain evidence="2 3">TWF696</strain>
    </source>
</reference>
<feature type="compositionally biased region" description="Low complexity" evidence="1">
    <location>
        <begin position="1049"/>
        <end position="1063"/>
    </location>
</feature>
<feature type="compositionally biased region" description="Basic and acidic residues" evidence="1">
    <location>
        <begin position="1072"/>
        <end position="1091"/>
    </location>
</feature>
<name>A0AAV9USV3_9PEZI</name>
<dbReference type="Proteomes" id="UP001375240">
    <property type="component" value="Unassembled WGS sequence"/>
</dbReference>
<feature type="region of interest" description="Disordered" evidence="1">
    <location>
        <begin position="158"/>
        <end position="185"/>
    </location>
</feature>
<feature type="compositionally biased region" description="Basic and acidic residues" evidence="1">
    <location>
        <begin position="703"/>
        <end position="725"/>
    </location>
</feature>
<feature type="compositionally biased region" description="Polar residues" evidence="1">
    <location>
        <begin position="1092"/>
        <end position="1106"/>
    </location>
</feature>
<feature type="compositionally biased region" description="Acidic residues" evidence="1">
    <location>
        <begin position="1113"/>
        <end position="1129"/>
    </location>
</feature>
<feature type="compositionally biased region" description="Pro residues" evidence="1">
    <location>
        <begin position="830"/>
        <end position="840"/>
    </location>
</feature>
<feature type="compositionally biased region" description="Basic and acidic residues" evidence="1">
    <location>
        <begin position="966"/>
        <end position="979"/>
    </location>
</feature>
<gene>
    <name evidence="2" type="ORF">TWF696_007288</name>
</gene>
<feature type="compositionally biased region" description="Polar residues" evidence="1">
    <location>
        <begin position="933"/>
        <end position="945"/>
    </location>
</feature>
<keyword evidence="3" id="KW-1185">Reference proteome</keyword>
<accession>A0AAV9USV3</accession>
<organism evidence="2 3">
    <name type="scientific">Orbilia brochopaga</name>
    <dbReference type="NCBI Taxonomy" id="3140254"/>
    <lineage>
        <taxon>Eukaryota</taxon>
        <taxon>Fungi</taxon>
        <taxon>Dikarya</taxon>
        <taxon>Ascomycota</taxon>
        <taxon>Pezizomycotina</taxon>
        <taxon>Orbiliomycetes</taxon>
        <taxon>Orbiliales</taxon>
        <taxon>Orbiliaceae</taxon>
        <taxon>Orbilia</taxon>
    </lineage>
</organism>
<feature type="compositionally biased region" description="Basic and acidic residues" evidence="1">
    <location>
        <begin position="661"/>
        <end position="680"/>
    </location>
</feature>
<feature type="compositionally biased region" description="Polar residues" evidence="1">
    <location>
        <begin position="642"/>
        <end position="656"/>
    </location>
</feature>
<feature type="compositionally biased region" description="Basic and acidic residues" evidence="1">
    <location>
        <begin position="946"/>
        <end position="956"/>
    </location>
</feature>
<feature type="compositionally biased region" description="Basic and acidic residues" evidence="1">
    <location>
        <begin position="529"/>
        <end position="541"/>
    </location>
</feature>
<dbReference type="AlphaFoldDB" id="A0AAV9USV3"/>
<feature type="compositionally biased region" description="Polar residues" evidence="1">
    <location>
        <begin position="590"/>
        <end position="602"/>
    </location>
</feature>
<dbReference type="EMBL" id="JAVHNQ010000005">
    <property type="protein sequence ID" value="KAK6347214.1"/>
    <property type="molecule type" value="Genomic_DNA"/>
</dbReference>
<feature type="compositionally biased region" description="Acidic residues" evidence="1">
    <location>
        <begin position="1149"/>
        <end position="1171"/>
    </location>
</feature>
<feature type="compositionally biased region" description="Basic and acidic residues" evidence="1">
    <location>
        <begin position="921"/>
        <end position="931"/>
    </location>
</feature>
<feature type="compositionally biased region" description="Acidic residues" evidence="1">
    <location>
        <begin position="980"/>
        <end position="1002"/>
    </location>
</feature>
<feature type="compositionally biased region" description="Polar residues" evidence="1">
    <location>
        <begin position="1131"/>
        <end position="1140"/>
    </location>
</feature>